<sequence>MGAHFSATDRSILVPASSSAPFPRFSAPLSEDIGAMWRPPLHAHTFGSLNAFPHIEAKGTAACGQALCGFVTAVIWLQCHLLFGVADDH</sequence>
<dbReference type="Proteomes" id="UP000736787">
    <property type="component" value="Unassembled WGS sequence"/>
</dbReference>
<dbReference type="AlphaFoldDB" id="A0A8T1E329"/>
<evidence type="ECO:0000313" key="1">
    <source>
        <dbReference type="EMBL" id="KAG2945507.1"/>
    </source>
</evidence>
<evidence type="ECO:0000313" key="2">
    <source>
        <dbReference type="Proteomes" id="UP000736787"/>
    </source>
</evidence>
<proteinExistence type="predicted"/>
<comment type="caution">
    <text evidence="1">The sequence shown here is derived from an EMBL/GenBank/DDBJ whole genome shotgun (WGS) entry which is preliminary data.</text>
</comment>
<reference evidence="1" key="1">
    <citation type="submission" date="2018-10" db="EMBL/GenBank/DDBJ databases">
        <title>Effector identification in a new, highly contiguous assembly of the strawberry crown rot pathogen Phytophthora cactorum.</title>
        <authorList>
            <person name="Armitage A.D."/>
            <person name="Nellist C.F."/>
            <person name="Bates H."/>
            <person name="Vickerstaff R.J."/>
            <person name="Harrison R.J."/>
        </authorList>
    </citation>
    <scope>NUCLEOTIDE SEQUENCE</scope>
    <source>
        <strain evidence="1">4040</strain>
    </source>
</reference>
<name>A0A8T1E329_9STRA</name>
<organism evidence="1 2">
    <name type="scientific">Phytophthora cactorum</name>
    <dbReference type="NCBI Taxonomy" id="29920"/>
    <lineage>
        <taxon>Eukaryota</taxon>
        <taxon>Sar</taxon>
        <taxon>Stramenopiles</taxon>
        <taxon>Oomycota</taxon>
        <taxon>Peronosporomycetes</taxon>
        <taxon>Peronosporales</taxon>
        <taxon>Peronosporaceae</taxon>
        <taxon>Phytophthora</taxon>
    </lineage>
</organism>
<gene>
    <name evidence="1" type="ORF">PC117_g8398</name>
</gene>
<protein>
    <submittedName>
        <fullName evidence="1">Uncharacterized protein</fullName>
    </submittedName>
</protein>
<accession>A0A8T1E329</accession>
<dbReference type="EMBL" id="RCMK01000181">
    <property type="protein sequence ID" value="KAG2945507.1"/>
    <property type="molecule type" value="Genomic_DNA"/>
</dbReference>